<organism evidence="2 3">
    <name type="scientific">Arenicella chitinivorans</name>
    <dbReference type="NCBI Taxonomy" id="1329800"/>
    <lineage>
        <taxon>Bacteria</taxon>
        <taxon>Pseudomonadati</taxon>
        <taxon>Pseudomonadota</taxon>
        <taxon>Gammaproteobacteria</taxon>
        <taxon>Arenicellales</taxon>
        <taxon>Arenicellaceae</taxon>
        <taxon>Arenicella</taxon>
    </lineage>
</organism>
<comment type="caution">
    <text evidence="2">The sequence shown here is derived from an EMBL/GenBank/DDBJ whole genome shotgun (WGS) entry which is preliminary data.</text>
</comment>
<evidence type="ECO:0000256" key="1">
    <source>
        <dbReference type="SAM" id="SignalP"/>
    </source>
</evidence>
<dbReference type="Proteomes" id="UP000614811">
    <property type="component" value="Unassembled WGS sequence"/>
</dbReference>
<keyword evidence="3" id="KW-1185">Reference proteome</keyword>
<accession>A0A918VSI2</accession>
<gene>
    <name evidence="2" type="ORF">GCM10008090_30530</name>
</gene>
<feature type="signal peptide" evidence="1">
    <location>
        <begin position="1"/>
        <end position="22"/>
    </location>
</feature>
<dbReference type="RefSeq" id="WP_189402578.1">
    <property type="nucleotide sequence ID" value="NZ_BMXA01000007.1"/>
</dbReference>
<evidence type="ECO:0000313" key="2">
    <source>
        <dbReference type="EMBL" id="GHA18806.1"/>
    </source>
</evidence>
<evidence type="ECO:0000313" key="3">
    <source>
        <dbReference type="Proteomes" id="UP000614811"/>
    </source>
</evidence>
<proteinExistence type="predicted"/>
<sequence>MTRLLPYLFAIAALNACVPANTDTTAEQTEPAASATVDSALLDLPPVDGSCVGWQASLADGKKTDAIEQCLVEKARRDRAAAVKDASILVTWHITEGPYSELVPLVNGLSQFPEPGSMEAYLREIGVLTKPVSGEVDLERGLTASYFIEALADIVWFDAETGMFPNDHHYLMASVASGTDLKDVSFFETPPSDPNSDAAYQLRAEVNGNTYYQQAENYGDWYDIEAMLRLMNRVAVAENFKSRFVTLPTSDQTAIIWSASDDALQTLSQRGLIALGDATLSMVNGKAFEDEVKAALQKQAQ</sequence>
<dbReference type="EMBL" id="BMXA01000007">
    <property type="protein sequence ID" value="GHA18806.1"/>
    <property type="molecule type" value="Genomic_DNA"/>
</dbReference>
<keyword evidence="1" id="KW-0732">Signal</keyword>
<name>A0A918VSI2_9GAMM</name>
<reference evidence="2" key="1">
    <citation type="journal article" date="2014" name="Int. J. Syst. Evol. Microbiol.">
        <title>Complete genome sequence of Corynebacterium casei LMG S-19264T (=DSM 44701T), isolated from a smear-ripened cheese.</title>
        <authorList>
            <consortium name="US DOE Joint Genome Institute (JGI-PGF)"/>
            <person name="Walter F."/>
            <person name="Albersmeier A."/>
            <person name="Kalinowski J."/>
            <person name="Ruckert C."/>
        </authorList>
    </citation>
    <scope>NUCLEOTIDE SEQUENCE</scope>
    <source>
        <strain evidence="2">KCTC 12711</strain>
    </source>
</reference>
<feature type="chain" id="PRO_5036834433" evidence="1">
    <location>
        <begin position="23"/>
        <end position="301"/>
    </location>
</feature>
<dbReference type="AlphaFoldDB" id="A0A918VSI2"/>
<reference evidence="2" key="2">
    <citation type="submission" date="2020-09" db="EMBL/GenBank/DDBJ databases">
        <authorList>
            <person name="Sun Q."/>
            <person name="Kim S."/>
        </authorList>
    </citation>
    <scope>NUCLEOTIDE SEQUENCE</scope>
    <source>
        <strain evidence="2">KCTC 12711</strain>
    </source>
</reference>
<protein>
    <submittedName>
        <fullName evidence="2">Uncharacterized protein</fullName>
    </submittedName>
</protein>